<dbReference type="GO" id="GO:0005737">
    <property type="term" value="C:cytoplasm"/>
    <property type="evidence" value="ECO:0007669"/>
    <property type="project" value="TreeGrafter"/>
</dbReference>
<comment type="catalytic activity">
    <reaction evidence="9 12">
        <text>O-phospho-L-seryl-[protein] + H2O = L-seryl-[protein] + phosphate</text>
        <dbReference type="Rhea" id="RHEA:20629"/>
        <dbReference type="Rhea" id="RHEA-COMP:9863"/>
        <dbReference type="Rhea" id="RHEA-COMP:11604"/>
        <dbReference type="ChEBI" id="CHEBI:15377"/>
        <dbReference type="ChEBI" id="CHEBI:29999"/>
        <dbReference type="ChEBI" id="CHEBI:43474"/>
        <dbReference type="ChEBI" id="CHEBI:83421"/>
        <dbReference type="EC" id="3.1.3.16"/>
    </reaction>
</comment>
<dbReference type="PROSITE" id="PS51479">
    <property type="entry name" value="ZF_RTR1"/>
    <property type="match status" value="1"/>
</dbReference>
<dbReference type="GO" id="GO:0043175">
    <property type="term" value="F:RNA polymerase core enzyme binding"/>
    <property type="evidence" value="ECO:0007669"/>
    <property type="project" value="UniProtKB-UniRule"/>
</dbReference>
<evidence type="ECO:0000256" key="12">
    <source>
        <dbReference type="RuleBase" id="RU367080"/>
    </source>
</evidence>
<organism evidence="15">
    <name type="scientific">Aphanomyces astaci</name>
    <name type="common">Crayfish plague agent</name>
    <dbReference type="NCBI Taxonomy" id="112090"/>
    <lineage>
        <taxon>Eukaryota</taxon>
        <taxon>Sar</taxon>
        <taxon>Stramenopiles</taxon>
        <taxon>Oomycota</taxon>
        <taxon>Saprolegniomycetes</taxon>
        <taxon>Saprolegniales</taxon>
        <taxon>Verrucalvaceae</taxon>
        <taxon>Aphanomyces</taxon>
    </lineage>
</organism>
<feature type="compositionally biased region" description="Acidic residues" evidence="13">
    <location>
        <begin position="255"/>
        <end position="269"/>
    </location>
</feature>
<evidence type="ECO:0000256" key="13">
    <source>
        <dbReference type="SAM" id="MobiDB-lite"/>
    </source>
</evidence>
<dbReference type="InterPro" id="IPR007308">
    <property type="entry name" value="Rtr1/RPAP2_dom"/>
</dbReference>
<dbReference type="GO" id="GO:0008420">
    <property type="term" value="F:RNA polymerase II CTD heptapeptide repeat phosphatase activity"/>
    <property type="evidence" value="ECO:0007669"/>
    <property type="project" value="UniProtKB-UniRule"/>
</dbReference>
<evidence type="ECO:0000256" key="2">
    <source>
        <dbReference type="ARBA" id="ARBA00005676"/>
    </source>
</evidence>
<dbReference type="STRING" id="112090.W4GCM9"/>
<name>W4GCM9_APHAT</name>
<dbReference type="AlphaFoldDB" id="W4GCM9"/>
<evidence type="ECO:0000259" key="14">
    <source>
        <dbReference type="PROSITE" id="PS51479"/>
    </source>
</evidence>
<evidence type="ECO:0000256" key="9">
    <source>
        <dbReference type="ARBA" id="ARBA00047761"/>
    </source>
</evidence>
<evidence type="ECO:0000256" key="3">
    <source>
        <dbReference type="ARBA" id="ARBA00022723"/>
    </source>
</evidence>
<dbReference type="GO" id="GO:0008270">
    <property type="term" value="F:zinc ion binding"/>
    <property type="evidence" value="ECO:0007669"/>
    <property type="project" value="UniProtKB-KW"/>
</dbReference>
<reference evidence="15" key="1">
    <citation type="submission" date="2013-12" db="EMBL/GenBank/DDBJ databases">
        <title>The Genome Sequence of Aphanomyces astaci APO3.</title>
        <authorList>
            <consortium name="The Broad Institute Genomics Platform"/>
            <person name="Russ C."/>
            <person name="Tyler B."/>
            <person name="van West P."/>
            <person name="Dieguez-Uribeondo J."/>
            <person name="Young S.K."/>
            <person name="Zeng Q."/>
            <person name="Gargeya S."/>
            <person name="Fitzgerald M."/>
            <person name="Abouelleil A."/>
            <person name="Alvarado L."/>
            <person name="Chapman S.B."/>
            <person name="Gainer-Dewar J."/>
            <person name="Goldberg J."/>
            <person name="Griggs A."/>
            <person name="Gujja S."/>
            <person name="Hansen M."/>
            <person name="Howarth C."/>
            <person name="Imamovic A."/>
            <person name="Ireland A."/>
            <person name="Larimer J."/>
            <person name="McCowan C."/>
            <person name="Murphy C."/>
            <person name="Pearson M."/>
            <person name="Poon T.W."/>
            <person name="Priest M."/>
            <person name="Roberts A."/>
            <person name="Saif S."/>
            <person name="Shea T."/>
            <person name="Sykes S."/>
            <person name="Wortman J."/>
            <person name="Nusbaum C."/>
            <person name="Birren B."/>
        </authorList>
    </citation>
    <scope>NUCLEOTIDE SEQUENCE [LARGE SCALE GENOMIC DNA]</scope>
    <source>
        <strain evidence="15">APO3</strain>
    </source>
</reference>
<feature type="region of interest" description="Disordered" evidence="13">
    <location>
        <begin position="243"/>
        <end position="290"/>
    </location>
</feature>
<evidence type="ECO:0000256" key="10">
    <source>
        <dbReference type="ARBA" id="ARBA00048336"/>
    </source>
</evidence>
<keyword evidence="4 12" id="KW-0863">Zinc-finger</keyword>
<sequence length="527" mass="57461">MAFMEHTRSSSGAYDVSDSGSHATARDAFVIMSTLLTASVPRAYLELCSQILQERHMRDVFEERSVQLRCGWPLCRESIANRRPQKYRVSLAKQQVYNAREEQQFCGDACLQDARKYVASLPIKPPQMLPSLTQVFGTSKPHPKDYDESRPAASSLGVPLPKHPILGPSSASRRATSAGPKVVWAKQAGMGVIERDVQIVEHVAPPRPSTDFSTANAVLIEGYVFPAHKGNRASKLAKRLAAASSTSTSTTTPDPLDEEEVFTSDDDDTSSGGDSSAAEESSEDSEGNVDTFSAADLSPFASLWWKVSEMVTPATIQLVARFNGQSNVEYVAAPVTSSTDLDNRRLLFGTFCTRQLPFVVQACHALRSDRGVQMNMSDVVQTLHLRQPIEGTRVCEWNAMCLLLLLVVHGRTPTTWHNAIAPTSLKHLTGLEVCEMDQLIGVFCETMHAYVLADQLDGPAASTKAIPSATTAAAAGRTQCRKCRHRTCQCKAKAGDANRSEFSDAEIAAMMKESLKIQEMAEFGALD</sequence>
<dbReference type="GeneID" id="20810840"/>
<dbReference type="GO" id="GO:0005634">
    <property type="term" value="C:nucleus"/>
    <property type="evidence" value="ECO:0007669"/>
    <property type="project" value="UniProtKB-SubCell"/>
</dbReference>
<feature type="region of interest" description="Disordered" evidence="13">
    <location>
        <begin position="1"/>
        <end position="20"/>
    </location>
</feature>
<comment type="subcellular location">
    <subcellularLocation>
        <location evidence="1 12">Nucleus</location>
    </subcellularLocation>
</comment>
<feature type="domain" description="RTR1-type" evidence="14">
    <location>
        <begin position="47"/>
        <end position="130"/>
    </location>
</feature>
<keyword evidence="8 12" id="KW-0539">Nucleus</keyword>
<feature type="compositionally biased region" description="Low complexity" evidence="13">
    <location>
        <begin position="243"/>
        <end position="252"/>
    </location>
</feature>
<feature type="compositionally biased region" description="Low complexity" evidence="13">
    <location>
        <begin position="270"/>
        <end position="279"/>
    </location>
</feature>
<dbReference type="PANTHER" id="PTHR14732:SF0">
    <property type="entry name" value="RNA POLYMERASE II SUBUNIT B1 CTD PHOSPHATASE RPAP2-RELATED"/>
    <property type="match status" value="1"/>
</dbReference>
<keyword evidence="5 12" id="KW-0378">Hydrolase</keyword>
<dbReference type="Pfam" id="PF04181">
    <property type="entry name" value="RPAP2_Rtr1"/>
    <property type="match status" value="1"/>
</dbReference>
<proteinExistence type="inferred from homology"/>
<dbReference type="EMBL" id="KI913133">
    <property type="protein sequence ID" value="ETV77425.1"/>
    <property type="molecule type" value="Genomic_DNA"/>
</dbReference>
<dbReference type="EC" id="3.1.3.16" evidence="12"/>
<dbReference type="InterPro" id="IPR039693">
    <property type="entry name" value="Rtr1/RPAP2"/>
</dbReference>
<evidence type="ECO:0000256" key="6">
    <source>
        <dbReference type="ARBA" id="ARBA00022833"/>
    </source>
</evidence>
<comment type="similarity">
    <text evidence="2 11 12">Belongs to the RPAP2 family.</text>
</comment>
<keyword evidence="3 12" id="KW-0479">Metal-binding</keyword>
<evidence type="ECO:0000256" key="8">
    <source>
        <dbReference type="ARBA" id="ARBA00023242"/>
    </source>
</evidence>
<comment type="function">
    <text evidence="12">Putative RNA polymerase II subunit B1 C-terminal domain (CTD) phosphatase involved in RNA polymerase II transcription regulation.</text>
</comment>
<evidence type="ECO:0000256" key="7">
    <source>
        <dbReference type="ARBA" id="ARBA00022912"/>
    </source>
</evidence>
<feature type="region of interest" description="Disordered" evidence="13">
    <location>
        <begin position="138"/>
        <end position="180"/>
    </location>
</feature>
<evidence type="ECO:0000256" key="11">
    <source>
        <dbReference type="PROSITE-ProRule" id="PRU00812"/>
    </source>
</evidence>
<dbReference type="InterPro" id="IPR038534">
    <property type="entry name" value="Rtr1/RPAP2_sf"/>
</dbReference>
<dbReference type="VEuPathDB" id="FungiDB:H257_08844"/>
<evidence type="ECO:0000256" key="1">
    <source>
        <dbReference type="ARBA" id="ARBA00004123"/>
    </source>
</evidence>
<keyword evidence="6 12" id="KW-0862">Zinc</keyword>
<dbReference type="Gene3D" id="1.25.40.820">
    <property type="match status" value="1"/>
</dbReference>
<evidence type="ECO:0000256" key="4">
    <source>
        <dbReference type="ARBA" id="ARBA00022771"/>
    </source>
</evidence>
<comment type="catalytic activity">
    <reaction evidence="10 12">
        <text>O-phospho-L-threonyl-[protein] + H2O = L-threonyl-[protein] + phosphate</text>
        <dbReference type="Rhea" id="RHEA:47004"/>
        <dbReference type="Rhea" id="RHEA-COMP:11060"/>
        <dbReference type="Rhea" id="RHEA-COMP:11605"/>
        <dbReference type="ChEBI" id="CHEBI:15377"/>
        <dbReference type="ChEBI" id="CHEBI:30013"/>
        <dbReference type="ChEBI" id="CHEBI:43474"/>
        <dbReference type="ChEBI" id="CHEBI:61977"/>
        <dbReference type="EC" id="3.1.3.16"/>
    </reaction>
</comment>
<evidence type="ECO:0000256" key="5">
    <source>
        <dbReference type="ARBA" id="ARBA00022801"/>
    </source>
</evidence>
<evidence type="ECO:0000313" key="15">
    <source>
        <dbReference type="EMBL" id="ETV77425.1"/>
    </source>
</evidence>
<gene>
    <name evidence="15" type="ORF">H257_08844</name>
</gene>
<accession>W4GCM9</accession>
<dbReference type="OrthoDB" id="2590500at2759"/>
<dbReference type="RefSeq" id="XP_009833212.1">
    <property type="nucleotide sequence ID" value="XM_009834910.1"/>
</dbReference>
<protein>
    <recommendedName>
        <fullName evidence="12">RNA polymerase II subunit B1 CTD phosphatase RPAP2 homolog</fullName>
        <ecNumber evidence="12">3.1.3.16</ecNumber>
    </recommendedName>
</protein>
<keyword evidence="7 12" id="KW-0904">Protein phosphatase</keyword>
<dbReference type="PANTHER" id="PTHR14732">
    <property type="entry name" value="RNA POLYMERASE II SUBUNIT B1 CTD PHOSPHATASE RPAP2-RELATED"/>
    <property type="match status" value="1"/>
</dbReference>